<sequence length="138" mass="15904">MGDIMKKQQKDYSENPLFSLFLRFPGPRLGEVLIIFPCYLHPEHLVLLLSAMADHTRSKTQTERLEDAITKLTQNQNQLTINQSALNSKNDDIISKIASLKNSRATSEREVNTRHYGPKHETDHGTFRPRMKIRCSQI</sequence>
<dbReference type="AlphaFoldDB" id="A0A371G7Z8"/>
<feature type="non-terminal residue" evidence="2">
    <location>
        <position position="1"/>
    </location>
</feature>
<evidence type="ECO:0000256" key="1">
    <source>
        <dbReference type="SAM" id="MobiDB-lite"/>
    </source>
</evidence>
<comment type="caution">
    <text evidence="2">The sequence shown here is derived from an EMBL/GenBank/DDBJ whole genome shotgun (WGS) entry which is preliminary data.</text>
</comment>
<organism evidence="2 3">
    <name type="scientific">Mucuna pruriens</name>
    <name type="common">Velvet bean</name>
    <name type="synonym">Dolichos pruriens</name>
    <dbReference type="NCBI Taxonomy" id="157652"/>
    <lineage>
        <taxon>Eukaryota</taxon>
        <taxon>Viridiplantae</taxon>
        <taxon>Streptophyta</taxon>
        <taxon>Embryophyta</taxon>
        <taxon>Tracheophyta</taxon>
        <taxon>Spermatophyta</taxon>
        <taxon>Magnoliopsida</taxon>
        <taxon>eudicotyledons</taxon>
        <taxon>Gunneridae</taxon>
        <taxon>Pentapetalae</taxon>
        <taxon>rosids</taxon>
        <taxon>fabids</taxon>
        <taxon>Fabales</taxon>
        <taxon>Fabaceae</taxon>
        <taxon>Papilionoideae</taxon>
        <taxon>50 kb inversion clade</taxon>
        <taxon>NPAAA clade</taxon>
        <taxon>indigoferoid/millettioid clade</taxon>
        <taxon>Phaseoleae</taxon>
        <taxon>Mucuna</taxon>
    </lineage>
</organism>
<keyword evidence="3" id="KW-1185">Reference proteome</keyword>
<dbReference type="EMBL" id="QJKJ01006451">
    <property type="protein sequence ID" value="RDX86678.1"/>
    <property type="molecule type" value="Genomic_DNA"/>
</dbReference>
<protein>
    <submittedName>
        <fullName evidence="2">Uncharacterized protein</fullName>
    </submittedName>
</protein>
<feature type="compositionally biased region" description="Basic and acidic residues" evidence="1">
    <location>
        <begin position="106"/>
        <end position="126"/>
    </location>
</feature>
<proteinExistence type="predicted"/>
<gene>
    <name evidence="2" type="ORF">CR513_31965</name>
</gene>
<evidence type="ECO:0000313" key="2">
    <source>
        <dbReference type="EMBL" id="RDX86678.1"/>
    </source>
</evidence>
<evidence type="ECO:0000313" key="3">
    <source>
        <dbReference type="Proteomes" id="UP000257109"/>
    </source>
</evidence>
<feature type="region of interest" description="Disordered" evidence="1">
    <location>
        <begin position="105"/>
        <end position="126"/>
    </location>
</feature>
<dbReference type="Proteomes" id="UP000257109">
    <property type="component" value="Unassembled WGS sequence"/>
</dbReference>
<accession>A0A371G7Z8</accession>
<name>A0A371G7Z8_MUCPR</name>
<reference evidence="2" key="1">
    <citation type="submission" date="2018-05" db="EMBL/GenBank/DDBJ databases">
        <title>Draft genome of Mucuna pruriens seed.</title>
        <authorList>
            <person name="Nnadi N.E."/>
            <person name="Vos R."/>
            <person name="Hasami M.H."/>
            <person name="Devisetty U.K."/>
            <person name="Aguiy J.C."/>
        </authorList>
    </citation>
    <scope>NUCLEOTIDE SEQUENCE [LARGE SCALE GENOMIC DNA]</scope>
    <source>
        <strain evidence="2">JCA_2017</strain>
    </source>
</reference>